<evidence type="ECO:0000256" key="1">
    <source>
        <dbReference type="SAM" id="MobiDB-lite"/>
    </source>
</evidence>
<sequence length="160" mass="18128">MKTFSISITYPTQSRLQDVDLLHQCNLPHPVQTSGCRPSPSVQSTPPSPDFRIFQDVDHFHQSHLTHPVQTSGCRPSPSVPPTPPSPDFRMKTFSISITYPTHSRLQDVDLLHQYHLPHPVHIQDVDLLHQYHLTHPLQTLGCRPSLSVPSNTPNPEFRV</sequence>
<accession>A0AAE0XXA2</accession>
<name>A0AAE0XXA2_9GAST</name>
<organism evidence="2 3">
    <name type="scientific">Elysia crispata</name>
    <name type="common">lettuce slug</name>
    <dbReference type="NCBI Taxonomy" id="231223"/>
    <lineage>
        <taxon>Eukaryota</taxon>
        <taxon>Metazoa</taxon>
        <taxon>Spiralia</taxon>
        <taxon>Lophotrochozoa</taxon>
        <taxon>Mollusca</taxon>
        <taxon>Gastropoda</taxon>
        <taxon>Heterobranchia</taxon>
        <taxon>Euthyneura</taxon>
        <taxon>Panpulmonata</taxon>
        <taxon>Sacoglossa</taxon>
        <taxon>Placobranchoidea</taxon>
        <taxon>Plakobranchidae</taxon>
        <taxon>Elysia</taxon>
    </lineage>
</organism>
<comment type="caution">
    <text evidence="2">The sequence shown here is derived from an EMBL/GenBank/DDBJ whole genome shotgun (WGS) entry which is preliminary data.</text>
</comment>
<reference evidence="2" key="1">
    <citation type="journal article" date="2023" name="G3 (Bethesda)">
        <title>A reference genome for the long-term kleptoplast-retaining sea slug Elysia crispata morphotype clarki.</title>
        <authorList>
            <person name="Eastman K.E."/>
            <person name="Pendleton A.L."/>
            <person name="Shaikh M.A."/>
            <person name="Suttiyut T."/>
            <person name="Ogas R."/>
            <person name="Tomko P."/>
            <person name="Gavelis G."/>
            <person name="Widhalm J.R."/>
            <person name="Wisecaver J.H."/>
        </authorList>
    </citation>
    <scope>NUCLEOTIDE SEQUENCE</scope>
    <source>
        <strain evidence="2">ECLA1</strain>
    </source>
</reference>
<proteinExistence type="predicted"/>
<dbReference type="AlphaFoldDB" id="A0AAE0XXA2"/>
<gene>
    <name evidence="2" type="ORF">RRG08_000808</name>
</gene>
<feature type="region of interest" description="Disordered" evidence="1">
    <location>
        <begin position="67"/>
        <end position="87"/>
    </location>
</feature>
<feature type="compositionally biased region" description="Pro residues" evidence="1">
    <location>
        <begin position="78"/>
        <end position="87"/>
    </location>
</feature>
<evidence type="ECO:0000313" key="3">
    <source>
        <dbReference type="Proteomes" id="UP001283361"/>
    </source>
</evidence>
<evidence type="ECO:0000313" key="2">
    <source>
        <dbReference type="EMBL" id="KAK3723116.1"/>
    </source>
</evidence>
<protein>
    <submittedName>
        <fullName evidence="2">Uncharacterized protein</fullName>
    </submittedName>
</protein>
<keyword evidence="3" id="KW-1185">Reference proteome</keyword>
<dbReference type="Proteomes" id="UP001283361">
    <property type="component" value="Unassembled WGS sequence"/>
</dbReference>
<dbReference type="EMBL" id="JAWDGP010007366">
    <property type="protein sequence ID" value="KAK3723116.1"/>
    <property type="molecule type" value="Genomic_DNA"/>
</dbReference>